<dbReference type="Gene3D" id="3.30.565.10">
    <property type="entry name" value="Histidine kinase-like ATPase, C-terminal domain"/>
    <property type="match status" value="1"/>
</dbReference>
<comment type="subcellular location">
    <subcellularLocation>
        <location evidence="2">Cell membrane</location>
        <topology evidence="2">Multi-pass membrane protein</topology>
    </subcellularLocation>
</comment>
<name>A0A4Y7WRU0_9BACI</name>
<dbReference type="CDD" id="cd00082">
    <property type="entry name" value="HisKA"/>
    <property type="match status" value="1"/>
</dbReference>
<dbReference type="NCBIfam" id="TIGR00229">
    <property type="entry name" value="sensory_box"/>
    <property type="match status" value="1"/>
</dbReference>
<dbReference type="SMART" id="SM00387">
    <property type="entry name" value="HATPase_c"/>
    <property type="match status" value="1"/>
</dbReference>
<dbReference type="InterPro" id="IPR036097">
    <property type="entry name" value="HisK_dim/P_sf"/>
</dbReference>
<dbReference type="GO" id="GO:0000155">
    <property type="term" value="F:phosphorelay sensor kinase activity"/>
    <property type="evidence" value="ECO:0007669"/>
    <property type="project" value="InterPro"/>
</dbReference>
<dbReference type="PROSITE" id="PS50109">
    <property type="entry name" value="HIS_KIN"/>
    <property type="match status" value="1"/>
</dbReference>
<dbReference type="InterPro" id="IPR000014">
    <property type="entry name" value="PAS"/>
</dbReference>
<dbReference type="GO" id="GO:0016036">
    <property type="term" value="P:cellular response to phosphate starvation"/>
    <property type="evidence" value="ECO:0007669"/>
    <property type="project" value="TreeGrafter"/>
</dbReference>
<gene>
    <name evidence="17" type="ORF">E2L03_04070</name>
</gene>
<dbReference type="GO" id="GO:0004721">
    <property type="term" value="F:phosphoprotein phosphatase activity"/>
    <property type="evidence" value="ECO:0007669"/>
    <property type="project" value="TreeGrafter"/>
</dbReference>
<dbReference type="InterPro" id="IPR003594">
    <property type="entry name" value="HATPase_dom"/>
</dbReference>
<dbReference type="EMBL" id="SNUX01000001">
    <property type="protein sequence ID" value="TES51107.1"/>
    <property type="molecule type" value="Genomic_DNA"/>
</dbReference>
<dbReference type="InterPro" id="IPR013656">
    <property type="entry name" value="PAS_4"/>
</dbReference>
<dbReference type="SUPFAM" id="SSF55874">
    <property type="entry name" value="ATPase domain of HSP90 chaperone/DNA topoisomerase II/histidine kinase"/>
    <property type="match status" value="1"/>
</dbReference>
<dbReference type="PROSITE" id="PS50112">
    <property type="entry name" value="PAS"/>
    <property type="match status" value="1"/>
</dbReference>
<dbReference type="SMART" id="SM00388">
    <property type="entry name" value="HisKA"/>
    <property type="match status" value="1"/>
</dbReference>
<dbReference type="Pfam" id="PF00512">
    <property type="entry name" value="HisKA"/>
    <property type="match status" value="1"/>
</dbReference>
<dbReference type="InterPro" id="IPR005467">
    <property type="entry name" value="His_kinase_dom"/>
</dbReference>
<keyword evidence="5" id="KW-0597">Phosphoprotein</keyword>
<evidence type="ECO:0000256" key="12">
    <source>
        <dbReference type="SAM" id="Phobius"/>
    </source>
</evidence>
<dbReference type="PRINTS" id="PR00344">
    <property type="entry name" value="BCTRLSENSOR"/>
</dbReference>
<feature type="domain" description="PAC" evidence="15">
    <location>
        <begin position="305"/>
        <end position="365"/>
    </location>
</feature>
<evidence type="ECO:0000256" key="10">
    <source>
        <dbReference type="ARBA" id="ARBA00023012"/>
    </source>
</evidence>
<dbReference type="Pfam" id="PF16736">
    <property type="entry name" value="sCache_like"/>
    <property type="match status" value="1"/>
</dbReference>
<evidence type="ECO:0000256" key="4">
    <source>
        <dbReference type="ARBA" id="ARBA00022475"/>
    </source>
</evidence>
<evidence type="ECO:0000256" key="8">
    <source>
        <dbReference type="ARBA" id="ARBA00022777"/>
    </source>
</evidence>
<keyword evidence="7" id="KW-0547">Nucleotide-binding</keyword>
<dbReference type="GO" id="GO:0005524">
    <property type="term" value="F:ATP binding"/>
    <property type="evidence" value="ECO:0007669"/>
    <property type="project" value="UniProtKB-KW"/>
</dbReference>
<keyword evidence="11 12" id="KW-0472">Membrane</keyword>
<dbReference type="PROSITE" id="PS50113">
    <property type="entry name" value="PAC"/>
    <property type="match status" value="1"/>
</dbReference>
<dbReference type="InterPro" id="IPR003660">
    <property type="entry name" value="HAMP_dom"/>
</dbReference>
<feature type="transmembrane region" description="Helical" evidence="12">
    <location>
        <begin position="163"/>
        <end position="182"/>
    </location>
</feature>
<keyword evidence="10" id="KW-0902">Two-component regulatory system</keyword>
<dbReference type="Pfam" id="PF00672">
    <property type="entry name" value="HAMP"/>
    <property type="match status" value="1"/>
</dbReference>
<dbReference type="GO" id="GO:0005886">
    <property type="term" value="C:plasma membrane"/>
    <property type="evidence" value="ECO:0007669"/>
    <property type="project" value="UniProtKB-SubCell"/>
</dbReference>
<evidence type="ECO:0000259" key="13">
    <source>
        <dbReference type="PROSITE" id="PS50109"/>
    </source>
</evidence>
<comment type="caution">
    <text evidence="17">The sequence shown here is derived from an EMBL/GenBank/DDBJ whole genome shotgun (WGS) entry which is preliminary data.</text>
</comment>
<evidence type="ECO:0000256" key="3">
    <source>
        <dbReference type="ARBA" id="ARBA00012438"/>
    </source>
</evidence>
<dbReference type="Pfam" id="PF08448">
    <property type="entry name" value="PAS_4"/>
    <property type="match status" value="1"/>
</dbReference>
<dbReference type="Proteomes" id="UP000298210">
    <property type="component" value="Unassembled WGS sequence"/>
</dbReference>
<dbReference type="SUPFAM" id="SSF158472">
    <property type="entry name" value="HAMP domain-like"/>
    <property type="match status" value="1"/>
</dbReference>
<dbReference type="SMART" id="SM00304">
    <property type="entry name" value="HAMP"/>
    <property type="match status" value="1"/>
</dbReference>
<evidence type="ECO:0000256" key="7">
    <source>
        <dbReference type="ARBA" id="ARBA00022741"/>
    </source>
</evidence>
<dbReference type="RefSeq" id="WP_124742348.1">
    <property type="nucleotide sequence ID" value="NZ_LDIM01000012.1"/>
</dbReference>
<keyword evidence="12" id="KW-1133">Transmembrane helix</keyword>
<dbReference type="InterPro" id="IPR003661">
    <property type="entry name" value="HisK_dim/P_dom"/>
</dbReference>
<evidence type="ECO:0000256" key="5">
    <source>
        <dbReference type="ARBA" id="ARBA00022553"/>
    </source>
</evidence>
<dbReference type="Gene3D" id="6.10.340.10">
    <property type="match status" value="1"/>
</dbReference>
<reference evidence="17 18" key="1">
    <citation type="submission" date="2019-03" db="EMBL/GenBank/DDBJ databases">
        <authorList>
            <person name="Liu G."/>
        </authorList>
    </citation>
    <scope>NUCLEOTIDE SEQUENCE [LARGE SCALE GENOMIC DNA]</scope>
    <source>
        <strain evidence="17 18">DSM 19099</strain>
    </source>
</reference>
<dbReference type="CDD" id="cd06225">
    <property type="entry name" value="HAMP"/>
    <property type="match status" value="1"/>
</dbReference>
<keyword evidence="6" id="KW-0808">Transferase</keyword>
<evidence type="ECO:0000313" key="18">
    <source>
        <dbReference type="Proteomes" id="UP000298210"/>
    </source>
</evidence>
<keyword evidence="12" id="KW-0812">Transmembrane</keyword>
<dbReference type="InterPro" id="IPR036890">
    <property type="entry name" value="HATPase_C_sf"/>
</dbReference>
<dbReference type="FunFam" id="3.30.565.10:FF:000023">
    <property type="entry name" value="PAS domain-containing sensor histidine kinase"/>
    <property type="match status" value="1"/>
</dbReference>
<dbReference type="Gene3D" id="1.10.287.130">
    <property type="match status" value="1"/>
</dbReference>
<feature type="domain" description="PAS" evidence="14">
    <location>
        <begin position="244"/>
        <end position="314"/>
    </location>
</feature>
<dbReference type="SMART" id="SM00091">
    <property type="entry name" value="PAS"/>
    <property type="match status" value="1"/>
</dbReference>
<keyword evidence="9" id="KW-0067">ATP-binding</keyword>
<dbReference type="InterPro" id="IPR035965">
    <property type="entry name" value="PAS-like_dom_sf"/>
</dbReference>
<dbReference type="Gene3D" id="3.30.450.20">
    <property type="entry name" value="PAS domain"/>
    <property type="match status" value="2"/>
</dbReference>
<dbReference type="CDD" id="cd00075">
    <property type="entry name" value="HATPase"/>
    <property type="match status" value="1"/>
</dbReference>
<dbReference type="Pfam" id="PF02518">
    <property type="entry name" value="HATPase_c"/>
    <property type="match status" value="1"/>
</dbReference>
<evidence type="ECO:0000256" key="6">
    <source>
        <dbReference type="ARBA" id="ARBA00022679"/>
    </source>
</evidence>
<dbReference type="PANTHER" id="PTHR45453:SF1">
    <property type="entry name" value="PHOSPHATE REGULON SENSOR PROTEIN PHOR"/>
    <property type="match status" value="1"/>
</dbReference>
<dbReference type="InterPro" id="IPR000700">
    <property type="entry name" value="PAS-assoc_C"/>
</dbReference>
<evidence type="ECO:0000256" key="9">
    <source>
        <dbReference type="ARBA" id="ARBA00022840"/>
    </source>
</evidence>
<comment type="catalytic activity">
    <reaction evidence="1">
        <text>ATP + protein L-histidine = ADP + protein N-phospho-L-histidine.</text>
        <dbReference type="EC" id="2.7.13.3"/>
    </reaction>
</comment>
<feature type="domain" description="HAMP" evidence="16">
    <location>
        <begin position="187"/>
        <end position="239"/>
    </location>
</feature>
<dbReference type="SUPFAM" id="SSF55785">
    <property type="entry name" value="PYP-like sensor domain (PAS domain)"/>
    <property type="match status" value="1"/>
</dbReference>
<evidence type="ECO:0000256" key="1">
    <source>
        <dbReference type="ARBA" id="ARBA00000085"/>
    </source>
</evidence>
<evidence type="ECO:0000259" key="15">
    <source>
        <dbReference type="PROSITE" id="PS50113"/>
    </source>
</evidence>
<dbReference type="PROSITE" id="PS50885">
    <property type="entry name" value="HAMP"/>
    <property type="match status" value="1"/>
</dbReference>
<organism evidence="17 18">
    <name type="scientific">Shouchella lehensis</name>
    <dbReference type="NCBI Taxonomy" id="300825"/>
    <lineage>
        <taxon>Bacteria</taxon>
        <taxon>Bacillati</taxon>
        <taxon>Bacillota</taxon>
        <taxon>Bacilli</taxon>
        <taxon>Bacillales</taxon>
        <taxon>Bacillaceae</taxon>
        <taxon>Shouchella</taxon>
    </lineage>
</organism>
<keyword evidence="4" id="KW-1003">Cell membrane</keyword>
<dbReference type="FunFam" id="1.10.287.130:FF:000008">
    <property type="entry name" value="Two-component sensor histidine kinase"/>
    <property type="match status" value="1"/>
</dbReference>
<dbReference type="EC" id="2.7.13.3" evidence="3"/>
<evidence type="ECO:0000313" key="17">
    <source>
        <dbReference type="EMBL" id="TES51107.1"/>
    </source>
</evidence>
<protein>
    <recommendedName>
        <fullName evidence="3">histidine kinase</fullName>
        <ecNumber evidence="3">2.7.13.3</ecNumber>
    </recommendedName>
</protein>
<proteinExistence type="predicted"/>
<dbReference type="NCBIfam" id="NF046044">
    <property type="entry name" value="PnpS"/>
    <property type="match status" value="1"/>
</dbReference>
<evidence type="ECO:0000256" key="11">
    <source>
        <dbReference type="ARBA" id="ARBA00023136"/>
    </source>
</evidence>
<dbReference type="CDD" id="cd00130">
    <property type="entry name" value="PAS"/>
    <property type="match status" value="1"/>
</dbReference>
<dbReference type="InterPro" id="IPR004358">
    <property type="entry name" value="Sig_transdc_His_kin-like_C"/>
</dbReference>
<evidence type="ECO:0000259" key="16">
    <source>
        <dbReference type="PROSITE" id="PS50885"/>
    </source>
</evidence>
<dbReference type="AlphaFoldDB" id="A0A4Y7WRU0"/>
<evidence type="ECO:0000259" key="14">
    <source>
        <dbReference type="PROSITE" id="PS50112"/>
    </source>
</evidence>
<dbReference type="InterPro" id="IPR031967">
    <property type="entry name" value="PhoR_single_Cache-like_dom"/>
</dbReference>
<feature type="domain" description="Histidine kinase" evidence="13">
    <location>
        <begin position="369"/>
        <end position="586"/>
    </location>
</feature>
<dbReference type="SUPFAM" id="SSF47384">
    <property type="entry name" value="Homodimeric domain of signal transducing histidine kinase"/>
    <property type="match status" value="1"/>
</dbReference>
<accession>A0A4Y7WRU0</accession>
<sequence>MNNVKNRFVVSIMLVVTFVLLALGLTIGAWSNEQYLNFIEERMKNETALATWTVTENGFPEQEEAQRIAAKAGELFEGRLTIIDDNGTVLGDSWAEPEAMENHLDRPEIKRALADNNVELRYSETIGEDLLYYALPLYEDEVLLGYIRVGLSVESLNQINQTVWFVIAASFFIAFFILFILVSRITKQIIKPIDHATDAAIRLAEGDYKTRTFEDQHKELGRLGRSINILAYNLEQLSRRHKVQQEQMAALIDHMGSALLFINVRGDVELVNRTTEQLFFVEAQKITGKPYYEVIPSDNLSKFVQSVYMTETKQRGQIEWTEHFVTKVYDVYGAPVVTDSGRLRGVTIVLHDITEQKKLEQIRKDFVANVSHELKTPVTSIKGFAETLIDGALQEPELANQFTEIIWKESDRLQTLIMDLLELSKIENAQFLLHLEEVSLKGISDEVVTLLSSKAEEKKMTIHVTETGQTTIEGDAQRLKQIILNLVTNAIAYTPADGTVHIKLIEKEHDVELQVKDTGIGISVPERLRIFERFYRVDRARSRNSGGTGLGLAIVKHLAEAHHGKLEVESEEGKGSIFKILFPKKQA</sequence>
<keyword evidence="8" id="KW-0418">Kinase</keyword>
<evidence type="ECO:0000256" key="2">
    <source>
        <dbReference type="ARBA" id="ARBA00004651"/>
    </source>
</evidence>
<dbReference type="PANTHER" id="PTHR45453">
    <property type="entry name" value="PHOSPHATE REGULON SENSOR PROTEIN PHOR"/>
    <property type="match status" value="1"/>
</dbReference>
<dbReference type="InterPro" id="IPR050351">
    <property type="entry name" value="BphY/WalK/GraS-like"/>
</dbReference>